<gene>
    <name evidence="2" type="ORF">RM423_06710</name>
</gene>
<dbReference type="PANTHER" id="PTHR43422:SF3">
    <property type="entry name" value="THIAMINE THIAZOLE SYNTHASE"/>
    <property type="match status" value="1"/>
</dbReference>
<sequence length="440" mass="47789">MSNLAGQTAVVIGAGIAGLCAARTLADRFERVLVLDRDELGQDATPRRGVTQSGHGHVLLVAGQRALDGLFPGLLDELVDAGGVRFDPGTDLSFYRFGAIWPRMESELRLVTFSRPLLELTVRRRVQALANVEFRDQTAVSALLGAADRITGVRLDDGEVIPSDLVVDCTGRGGRSNSWLGALGVPAPAVTEVKVGVGYATRLYRRRPSDLPEGSAVFCLPSPPVEKRAGLALPIEGNRWLISLGGWHDSFPRDAEAFDRHARALPHPAIARLVETCEPLTDLVLCQYPASRRRHFEDLATVPAGYLALGDAICSFNPIYGQGMTCAALEAVALAELLDRHRRTGTALSAEYYSRAGKIVATPWQFAAGGDFCYPETVGPRPHGIRFLNGYARRVQQASMVDPEIRRVFTSVQHLIMDPAALRKPAMMVKVLRAARQAPR</sequence>
<organism evidence="2 3">
    <name type="scientific">Jatrophihabitans lederbergiae</name>
    <dbReference type="NCBI Taxonomy" id="3075547"/>
    <lineage>
        <taxon>Bacteria</taxon>
        <taxon>Bacillati</taxon>
        <taxon>Actinomycetota</taxon>
        <taxon>Actinomycetes</taxon>
        <taxon>Jatrophihabitantales</taxon>
        <taxon>Jatrophihabitantaceae</taxon>
        <taxon>Jatrophihabitans</taxon>
    </lineage>
</organism>
<evidence type="ECO:0000313" key="2">
    <source>
        <dbReference type="EMBL" id="MDT0261084.1"/>
    </source>
</evidence>
<name>A0ABU2J8V4_9ACTN</name>
<proteinExistence type="predicted"/>
<dbReference type="EMBL" id="JAVREH010000006">
    <property type="protein sequence ID" value="MDT0261084.1"/>
    <property type="molecule type" value="Genomic_DNA"/>
</dbReference>
<accession>A0ABU2J8V4</accession>
<keyword evidence="3" id="KW-1185">Reference proteome</keyword>
<feature type="domain" description="FAD dependent oxidoreductase" evidence="1">
    <location>
        <begin position="9"/>
        <end position="48"/>
    </location>
</feature>
<protein>
    <submittedName>
        <fullName evidence="2">FAD-dependent oxidoreductase</fullName>
    </submittedName>
</protein>
<dbReference type="Pfam" id="PF01266">
    <property type="entry name" value="DAO"/>
    <property type="match status" value="1"/>
</dbReference>
<dbReference type="PANTHER" id="PTHR43422">
    <property type="entry name" value="THIAMINE THIAZOLE SYNTHASE"/>
    <property type="match status" value="1"/>
</dbReference>
<evidence type="ECO:0000313" key="3">
    <source>
        <dbReference type="Proteomes" id="UP001183176"/>
    </source>
</evidence>
<dbReference type="InterPro" id="IPR036188">
    <property type="entry name" value="FAD/NAD-bd_sf"/>
</dbReference>
<dbReference type="Gene3D" id="3.50.50.60">
    <property type="entry name" value="FAD/NAD(P)-binding domain"/>
    <property type="match status" value="1"/>
</dbReference>
<dbReference type="RefSeq" id="WP_311422240.1">
    <property type="nucleotide sequence ID" value="NZ_JAVREH010000006.1"/>
</dbReference>
<dbReference type="SUPFAM" id="SSF51905">
    <property type="entry name" value="FAD/NAD(P)-binding domain"/>
    <property type="match status" value="1"/>
</dbReference>
<dbReference type="Proteomes" id="UP001183176">
    <property type="component" value="Unassembled WGS sequence"/>
</dbReference>
<evidence type="ECO:0000259" key="1">
    <source>
        <dbReference type="Pfam" id="PF01266"/>
    </source>
</evidence>
<dbReference type="InterPro" id="IPR006076">
    <property type="entry name" value="FAD-dep_OxRdtase"/>
</dbReference>
<comment type="caution">
    <text evidence="2">The sequence shown here is derived from an EMBL/GenBank/DDBJ whole genome shotgun (WGS) entry which is preliminary data.</text>
</comment>
<reference evidence="3" key="1">
    <citation type="submission" date="2023-07" db="EMBL/GenBank/DDBJ databases">
        <title>30 novel species of actinomycetes from the DSMZ collection.</title>
        <authorList>
            <person name="Nouioui I."/>
        </authorList>
    </citation>
    <scope>NUCLEOTIDE SEQUENCE [LARGE SCALE GENOMIC DNA]</scope>
    <source>
        <strain evidence="3">DSM 44399</strain>
    </source>
</reference>